<accession>E3FKL1</accession>
<sequence length="97" mass="10752">MPGKCQNVARIIHTAFSNLGRKPEYVAFRSAQEAPHIVFELANGKTVPVSQNSYHAAIRLGDTIHHAYTGPLGMKLVDYMARIHAIDGVRWEVVSKP</sequence>
<evidence type="ECO:0000313" key="1">
    <source>
        <dbReference type="EMBL" id="ADO67984.1"/>
    </source>
</evidence>
<evidence type="ECO:0000313" key="2">
    <source>
        <dbReference type="Proteomes" id="UP000001351"/>
    </source>
</evidence>
<gene>
    <name evidence="1" type="ordered locus">STAUR_0175</name>
</gene>
<protein>
    <submittedName>
        <fullName evidence="1">Uncharacterized protein</fullName>
    </submittedName>
</protein>
<dbReference type="Proteomes" id="UP000001351">
    <property type="component" value="Chromosome"/>
</dbReference>
<dbReference type="AlphaFoldDB" id="E3FKL1"/>
<proteinExistence type="predicted"/>
<dbReference type="KEGG" id="sur:STAUR_0175"/>
<dbReference type="EMBL" id="CP002271">
    <property type="protein sequence ID" value="ADO67984.1"/>
    <property type="molecule type" value="Genomic_DNA"/>
</dbReference>
<name>E3FKL1_STIAD</name>
<reference evidence="1 2" key="1">
    <citation type="journal article" date="2011" name="Mol. Biol. Evol.">
        <title>Comparative genomic analysis of fruiting body formation in Myxococcales.</title>
        <authorList>
            <person name="Huntley S."/>
            <person name="Hamann N."/>
            <person name="Wegener-Feldbrugge S."/>
            <person name="Treuner-Lange A."/>
            <person name="Kube M."/>
            <person name="Reinhardt R."/>
            <person name="Klages S."/>
            <person name="Muller R."/>
            <person name="Ronning C.M."/>
            <person name="Nierman W.C."/>
            <person name="Sogaard-Andersen L."/>
        </authorList>
    </citation>
    <scope>NUCLEOTIDE SEQUENCE [LARGE SCALE GENOMIC DNA]</scope>
    <source>
        <strain evidence="1 2">DW4/3-1</strain>
    </source>
</reference>
<organism evidence="1 2">
    <name type="scientific">Stigmatella aurantiaca (strain DW4/3-1)</name>
    <dbReference type="NCBI Taxonomy" id="378806"/>
    <lineage>
        <taxon>Bacteria</taxon>
        <taxon>Pseudomonadati</taxon>
        <taxon>Myxococcota</taxon>
        <taxon>Myxococcia</taxon>
        <taxon>Myxococcales</taxon>
        <taxon>Cystobacterineae</taxon>
        <taxon>Archangiaceae</taxon>
        <taxon>Stigmatella</taxon>
    </lineage>
</organism>
<keyword evidence="2" id="KW-1185">Reference proteome</keyword>
<dbReference type="HOGENOM" id="CLU_2345332_0_0_7"/>